<comment type="subunit">
    <text evidence="9 10">Homodimer, forms a heterotetramer with a Cas2 homodimer.</text>
</comment>
<dbReference type="Proteomes" id="UP000541347">
    <property type="component" value="Unassembled WGS sequence"/>
</dbReference>
<evidence type="ECO:0000256" key="10">
    <source>
        <dbReference type="HAMAP-Rule" id="MF_01470"/>
    </source>
</evidence>
<keyword evidence="4 10" id="KW-0378">Hydrolase</keyword>
<keyword evidence="7 10" id="KW-0238">DNA-binding</keyword>
<evidence type="ECO:0000256" key="1">
    <source>
        <dbReference type="ARBA" id="ARBA00022722"/>
    </source>
</evidence>
<keyword evidence="6 10" id="KW-0051">Antiviral defense</keyword>
<dbReference type="Gene3D" id="3.100.10.20">
    <property type="entry name" value="CRISPR-associated endonuclease Cas1, N-terminal domain"/>
    <property type="match status" value="1"/>
</dbReference>
<evidence type="ECO:0000256" key="4">
    <source>
        <dbReference type="ARBA" id="ARBA00022801"/>
    </source>
</evidence>
<comment type="caution">
    <text evidence="11">The sequence shown here is derived from an EMBL/GenBank/DDBJ whole genome shotgun (WGS) entry which is preliminary data.</text>
</comment>
<feature type="binding site" evidence="10">
    <location>
        <position position="174"/>
    </location>
    <ligand>
        <name>Mn(2+)</name>
        <dbReference type="ChEBI" id="CHEBI:29035"/>
    </ligand>
</feature>
<keyword evidence="3 10" id="KW-0255">Endonuclease</keyword>
<dbReference type="EMBL" id="JAABLP010000003">
    <property type="protein sequence ID" value="NBN64798.1"/>
    <property type="molecule type" value="Genomic_DNA"/>
</dbReference>
<keyword evidence="5 10" id="KW-0460">Magnesium</keyword>
<dbReference type="EC" id="3.1.-.-" evidence="10"/>
<dbReference type="RefSeq" id="WP_161676743.1">
    <property type="nucleotide sequence ID" value="NZ_JAABLP010000003.1"/>
</dbReference>
<keyword evidence="12" id="KW-1185">Reference proteome</keyword>
<proteinExistence type="inferred from homology"/>
<evidence type="ECO:0000313" key="11">
    <source>
        <dbReference type="EMBL" id="NBN64798.1"/>
    </source>
</evidence>
<dbReference type="PANTHER" id="PTHR34353">
    <property type="entry name" value="CRISPR-ASSOCIATED ENDONUCLEASE CAS1 1"/>
    <property type="match status" value="1"/>
</dbReference>
<feature type="binding site" evidence="10">
    <location>
        <position position="263"/>
    </location>
    <ligand>
        <name>Mn(2+)</name>
        <dbReference type="ChEBI" id="CHEBI:29035"/>
    </ligand>
</feature>
<organism evidence="11 12">
    <name type="scientific">Pannonibacter tanglangensis</name>
    <dbReference type="NCBI Taxonomy" id="2750084"/>
    <lineage>
        <taxon>Bacteria</taxon>
        <taxon>Pseudomonadati</taxon>
        <taxon>Pseudomonadota</taxon>
        <taxon>Alphaproteobacteria</taxon>
        <taxon>Hyphomicrobiales</taxon>
        <taxon>Stappiaceae</taxon>
        <taxon>Pannonibacter</taxon>
    </lineage>
</organism>
<comment type="similarity">
    <text evidence="10">Belongs to the CRISPR-associated endonuclease Cas1 family.</text>
</comment>
<dbReference type="InterPro" id="IPR019857">
    <property type="entry name" value="CRISPR-assoc_Cas1_YPEST-subtyp"/>
</dbReference>
<keyword evidence="8 10" id="KW-0464">Manganese</keyword>
<dbReference type="NCBIfam" id="TIGR03637">
    <property type="entry name" value="cas1_YPEST"/>
    <property type="match status" value="1"/>
</dbReference>
<name>A0ABW9ZL84_9HYPH</name>
<dbReference type="NCBIfam" id="TIGR00287">
    <property type="entry name" value="cas1"/>
    <property type="match status" value="1"/>
</dbReference>
<dbReference type="PANTHER" id="PTHR34353:SF2">
    <property type="entry name" value="CRISPR-ASSOCIATED ENDONUCLEASE CAS1 1"/>
    <property type="match status" value="1"/>
</dbReference>
<sequence length="327" mass="35725">MLHKGGPRLLVTDRQSALYLERAHVNVEGDRVVYHAADDELQRKYNIPHVNLAVLFIGQGTSITQAAMRLLGEEGVHLAVTGSGGTPLHMGGLTTYTATRHFREILPIYLSPDLSLIAAKTIMRDRTARMRKMGASVAGKWLQAREFETLKAACSDFETDLDTCTSLEQLLGFEGQFLKRCYAGFAALSGLAKGQIFRREAGAGEVSDAAPGPVRLINRLIDHGNYLCYGMAGAALWALGIPPHLSIFHGKTRAGGLVFDLADSFKDALVLPAAFSFARAKDVREAEHAFRARIIDAFDDRQILKEAIASVDRMLEIATPETEAHHA</sequence>
<evidence type="ECO:0000313" key="12">
    <source>
        <dbReference type="Proteomes" id="UP000541347"/>
    </source>
</evidence>
<protein>
    <recommendedName>
        <fullName evidence="10">CRISPR-associated endonuclease Cas1</fullName>
        <ecNumber evidence="10">3.1.-.-</ecNumber>
    </recommendedName>
</protein>
<dbReference type="InterPro" id="IPR042206">
    <property type="entry name" value="CRISPR-assoc_Cas1_C"/>
</dbReference>
<dbReference type="InterPro" id="IPR050646">
    <property type="entry name" value="Cas1"/>
</dbReference>
<dbReference type="Gene3D" id="1.20.120.920">
    <property type="entry name" value="CRISPR-associated endonuclease Cas1, C-terminal domain"/>
    <property type="match status" value="1"/>
</dbReference>
<evidence type="ECO:0000256" key="8">
    <source>
        <dbReference type="ARBA" id="ARBA00023211"/>
    </source>
</evidence>
<reference evidence="11 12" key="1">
    <citation type="submission" date="2020-01" db="EMBL/GenBank/DDBJ databases">
        <authorList>
            <person name="Peng S.Y."/>
            <person name="Li J."/>
            <person name="Wang M."/>
            <person name="Wang L."/>
            <person name="Wang C.Q."/>
            <person name="Wang J.R."/>
        </authorList>
    </citation>
    <scope>NUCLEOTIDE SEQUENCE [LARGE SCALE GENOMIC DNA]</scope>
    <source>
        <strain evidence="11 12">XCT-34</strain>
    </source>
</reference>
<evidence type="ECO:0000256" key="9">
    <source>
        <dbReference type="ARBA" id="ARBA00038592"/>
    </source>
</evidence>
<evidence type="ECO:0000256" key="2">
    <source>
        <dbReference type="ARBA" id="ARBA00022723"/>
    </source>
</evidence>
<accession>A0ABW9ZL84</accession>
<dbReference type="InterPro" id="IPR002729">
    <property type="entry name" value="CRISPR-assoc_Cas1"/>
</dbReference>
<dbReference type="HAMAP" id="MF_01470">
    <property type="entry name" value="Cas1"/>
    <property type="match status" value="1"/>
</dbReference>
<evidence type="ECO:0000256" key="5">
    <source>
        <dbReference type="ARBA" id="ARBA00022842"/>
    </source>
</evidence>
<evidence type="ECO:0000256" key="7">
    <source>
        <dbReference type="ARBA" id="ARBA00023125"/>
    </source>
</evidence>
<dbReference type="GO" id="GO:0004519">
    <property type="term" value="F:endonuclease activity"/>
    <property type="evidence" value="ECO:0007669"/>
    <property type="project" value="UniProtKB-KW"/>
</dbReference>
<evidence type="ECO:0000256" key="6">
    <source>
        <dbReference type="ARBA" id="ARBA00023118"/>
    </source>
</evidence>
<comment type="function">
    <text evidence="10">CRISPR (clustered regularly interspaced short palindromic repeat), is an adaptive immune system that provides protection against mobile genetic elements (viruses, transposable elements and conjugative plasmids). CRISPR clusters contain spacers, sequences complementary to antecedent mobile elements, and target invading nucleic acids. CRISPR clusters are transcribed and processed into CRISPR RNA (crRNA). Acts as a dsDNA endonuclease. Involved in the integration of spacer DNA into the CRISPR cassette.</text>
</comment>
<comment type="cofactor">
    <cofactor evidence="10">
        <name>Mg(2+)</name>
        <dbReference type="ChEBI" id="CHEBI:18420"/>
    </cofactor>
    <cofactor evidence="10">
        <name>Mn(2+)</name>
        <dbReference type="ChEBI" id="CHEBI:29035"/>
    </cofactor>
</comment>
<dbReference type="Pfam" id="PF01867">
    <property type="entry name" value="Cas_Cas1"/>
    <property type="match status" value="1"/>
</dbReference>
<gene>
    <name evidence="11" type="primary">cas1f</name>
    <name evidence="10" type="synonym">cas1</name>
    <name evidence="11" type="ORF">GWI71_13980</name>
</gene>
<keyword evidence="1 10" id="KW-0540">Nuclease</keyword>
<evidence type="ECO:0000256" key="3">
    <source>
        <dbReference type="ARBA" id="ARBA00022759"/>
    </source>
</evidence>
<keyword evidence="2 10" id="KW-0479">Metal-binding</keyword>
<dbReference type="InterPro" id="IPR042211">
    <property type="entry name" value="CRISPR-assoc_Cas1_N"/>
</dbReference>
<feature type="binding site" evidence="10">
    <location>
        <position position="249"/>
    </location>
    <ligand>
        <name>Mn(2+)</name>
        <dbReference type="ChEBI" id="CHEBI:29035"/>
    </ligand>
</feature>